<evidence type="ECO:0000313" key="4">
    <source>
        <dbReference type="Proteomes" id="UP000176300"/>
    </source>
</evidence>
<dbReference type="STRING" id="1798697.A2373_01150"/>
<accession>A0A1F6NJA4</accession>
<protein>
    <recommendedName>
        <fullName evidence="5">Gfo/Idh/MocA-like oxidoreductase N-terminal domain-containing protein</fullName>
    </recommendedName>
</protein>
<reference evidence="3 4" key="1">
    <citation type="journal article" date="2016" name="Nat. Commun.">
        <title>Thousands of microbial genomes shed light on interconnected biogeochemical processes in an aquifer system.</title>
        <authorList>
            <person name="Anantharaman K."/>
            <person name="Brown C.T."/>
            <person name="Hug L.A."/>
            <person name="Sharon I."/>
            <person name="Castelle C.J."/>
            <person name="Probst A.J."/>
            <person name="Thomas B.C."/>
            <person name="Singh A."/>
            <person name="Wilkins M.J."/>
            <person name="Karaoz U."/>
            <person name="Brodie E.L."/>
            <person name="Williams K.H."/>
            <person name="Hubbard S.S."/>
            <person name="Banfield J.F."/>
        </authorList>
    </citation>
    <scope>NUCLEOTIDE SEQUENCE [LARGE SCALE GENOMIC DNA]</scope>
</reference>
<feature type="domain" description="GFO/IDH/MocA-like oxidoreductase" evidence="2">
    <location>
        <begin position="128"/>
        <end position="251"/>
    </location>
</feature>
<name>A0A1F6NJA4_9BACT</name>
<organism evidence="3 4">
    <name type="scientific">Candidatus Magasanikbacteria bacterium RIFOXYB1_FULL_40_15</name>
    <dbReference type="NCBI Taxonomy" id="1798697"/>
    <lineage>
        <taxon>Bacteria</taxon>
        <taxon>Candidatus Magasanikiibacteriota</taxon>
    </lineage>
</organism>
<dbReference type="InterPro" id="IPR036291">
    <property type="entry name" value="NAD(P)-bd_dom_sf"/>
</dbReference>
<dbReference type="EMBL" id="MFQS01000007">
    <property type="protein sequence ID" value="OGH83918.1"/>
    <property type="molecule type" value="Genomic_DNA"/>
</dbReference>
<feature type="domain" description="Gfo/Idh/MocA-like oxidoreductase N-terminal" evidence="1">
    <location>
        <begin position="3"/>
        <end position="119"/>
    </location>
</feature>
<dbReference type="Proteomes" id="UP000176300">
    <property type="component" value="Unassembled WGS sequence"/>
</dbReference>
<evidence type="ECO:0000259" key="1">
    <source>
        <dbReference type="Pfam" id="PF01408"/>
    </source>
</evidence>
<evidence type="ECO:0000313" key="3">
    <source>
        <dbReference type="EMBL" id="OGH83918.1"/>
    </source>
</evidence>
<dbReference type="InterPro" id="IPR051450">
    <property type="entry name" value="Gfo/Idh/MocA_Oxidoreductases"/>
</dbReference>
<proteinExistence type="predicted"/>
<dbReference type="PANTHER" id="PTHR43377:SF1">
    <property type="entry name" value="BILIVERDIN REDUCTASE A"/>
    <property type="match status" value="1"/>
</dbReference>
<evidence type="ECO:0000259" key="2">
    <source>
        <dbReference type="Pfam" id="PF22725"/>
    </source>
</evidence>
<dbReference type="Pfam" id="PF01408">
    <property type="entry name" value="GFO_IDH_MocA"/>
    <property type="match status" value="1"/>
</dbReference>
<sequence length="330" mass="37804">MNNILIIGGGSIGKRHLRNLLKLGEKNIFAVEPNEARAREEIEKEYKIKTFRSVEEAFAEVDFNIAFICNPSVFHLESALFCADKGCHLFVEKPLSNSMEGVDKLLDLVEEKGLITMLGSNWKFHPLFKKMKEWLDNGEIGKVLSARCQFGSYLPDWHPWEDYKQGYSANKKLGGGVLLESHEFDYITWFLGKAKKIACFADRVGDITVDVEDTAEVILQFENKAIGEIHLDYLQRFYQRNFEFFGEKGTIIWDVNKNNAVLRVKDKEDDIFDNQKDYDINDMYIEEAEHFLDCVKTGKKTITDFKAGAEILKLICAAKESAENKTVISL</sequence>
<dbReference type="Pfam" id="PF22725">
    <property type="entry name" value="GFO_IDH_MocA_C3"/>
    <property type="match status" value="1"/>
</dbReference>
<dbReference type="Gene3D" id="3.30.360.10">
    <property type="entry name" value="Dihydrodipicolinate Reductase, domain 2"/>
    <property type="match status" value="1"/>
</dbReference>
<gene>
    <name evidence="3" type="ORF">A2373_01150</name>
</gene>
<dbReference type="AlphaFoldDB" id="A0A1F6NJA4"/>
<dbReference type="SUPFAM" id="SSF55347">
    <property type="entry name" value="Glyceraldehyde-3-phosphate dehydrogenase-like, C-terminal domain"/>
    <property type="match status" value="1"/>
</dbReference>
<dbReference type="InterPro" id="IPR000683">
    <property type="entry name" value="Gfo/Idh/MocA-like_OxRdtase_N"/>
</dbReference>
<dbReference type="GO" id="GO:0000166">
    <property type="term" value="F:nucleotide binding"/>
    <property type="evidence" value="ECO:0007669"/>
    <property type="project" value="InterPro"/>
</dbReference>
<dbReference type="InterPro" id="IPR055170">
    <property type="entry name" value="GFO_IDH_MocA-like_dom"/>
</dbReference>
<dbReference type="Gene3D" id="3.40.50.720">
    <property type="entry name" value="NAD(P)-binding Rossmann-like Domain"/>
    <property type="match status" value="1"/>
</dbReference>
<dbReference type="SUPFAM" id="SSF51735">
    <property type="entry name" value="NAD(P)-binding Rossmann-fold domains"/>
    <property type="match status" value="1"/>
</dbReference>
<comment type="caution">
    <text evidence="3">The sequence shown here is derived from an EMBL/GenBank/DDBJ whole genome shotgun (WGS) entry which is preliminary data.</text>
</comment>
<dbReference type="PANTHER" id="PTHR43377">
    <property type="entry name" value="BILIVERDIN REDUCTASE A"/>
    <property type="match status" value="1"/>
</dbReference>
<evidence type="ECO:0008006" key="5">
    <source>
        <dbReference type="Google" id="ProtNLM"/>
    </source>
</evidence>